<keyword evidence="3" id="KW-1185">Reference proteome</keyword>
<evidence type="ECO:0000256" key="1">
    <source>
        <dbReference type="SAM" id="SignalP"/>
    </source>
</evidence>
<protein>
    <recommendedName>
        <fullName evidence="4">DUF4252 domain-containing protein</fullName>
    </recommendedName>
</protein>
<evidence type="ECO:0008006" key="4">
    <source>
        <dbReference type="Google" id="ProtNLM"/>
    </source>
</evidence>
<accession>A0ABT1MEY3</accession>
<reference evidence="2 3" key="1">
    <citation type="submission" date="2022-07" db="EMBL/GenBank/DDBJ databases">
        <title>Fecal culturing of patients with breast cancer.</title>
        <authorList>
            <person name="Teng N.M.Y."/>
            <person name="Kiu R."/>
            <person name="Evans R."/>
            <person name="Baker D.J."/>
            <person name="Zenner C."/>
            <person name="Robinson S.D."/>
            <person name="Hall L.J."/>
        </authorList>
    </citation>
    <scope>NUCLEOTIDE SEQUENCE [LARGE SCALE GENOMIC DNA]</scope>
    <source>
        <strain evidence="2 3">LH1063</strain>
    </source>
</reference>
<dbReference type="RefSeq" id="WP_255025880.1">
    <property type="nucleotide sequence ID" value="NZ_JANDHW010000003.1"/>
</dbReference>
<evidence type="ECO:0000313" key="3">
    <source>
        <dbReference type="Proteomes" id="UP001205603"/>
    </source>
</evidence>
<organism evidence="2 3">
    <name type="scientific">Coprobacter tertius</name>
    <dbReference type="NCBI Taxonomy" id="2944915"/>
    <lineage>
        <taxon>Bacteria</taxon>
        <taxon>Pseudomonadati</taxon>
        <taxon>Bacteroidota</taxon>
        <taxon>Bacteroidia</taxon>
        <taxon>Bacteroidales</taxon>
        <taxon>Barnesiellaceae</taxon>
        <taxon>Coprobacter</taxon>
    </lineage>
</organism>
<name>A0ABT1MEY3_9BACT</name>
<dbReference type="EMBL" id="JANDHW010000003">
    <property type="protein sequence ID" value="MCP9611182.1"/>
    <property type="molecule type" value="Genomic_DNA"/>
</dbReference>
<dbReference type="Proteomes" id="UP001205603">
    <property type="component" value="Unassembled WGS sequence"/>
</dbReference>
<comment type="caution">
    <text evidence="2">The sequence shown here is derived from an EMBL/GenBank/DDBJ whole genome shotgun (WGS) entry which is preliminary data.</text>
</comment>
<feature type="signal peptide" evidence="1">
    <location>
        <begin position="1"/>
        <end position="20"/>
    </location>
</feature>
<sequence>MKKLLMVSIVFLLSAITLSAKGIAKTFHEKQQGISPALYQHITDKDSLLNGITKEEMSEDEYTKTRYLYENTDELDIFFAMLPDDDPFGSLFSEESLPAGIKDMNNVQYNITNTIISNNGDTISNNIKSGELDPVREETNRINNEALLKKLLSKYDNLLRFHKDNIQYSAFSKGKRKTINKMVLLIKFDNMFVIMEFAGKWKEKKLLDILTDEDINMFKITEN</sequence>
<gene>
    <name evidence="2" type="ORF">NMU02_03640</name>
</gene>
<feature type="chain" id="PRO_5046741740" description="DUF4252 domain-containing protein" evidence="1">
    <location>
        <begin position="21"/>
        <end position="223"/>
    </location>
</feature>
<evidence type="ECO:0000313" key="2">
    <source>
        <dbReference type="EMBL" id="MCP9611182.1"/>
    </source>
</evidence>
<keyword evidence="1" id="KW-0732">Signal</keyword>
<proteinExistence type="predicted"/>